<comment type="caution">
    <text evidence="1">The sequence shown here is derived from an EMBL/GenBank/DDBJ whole genome shotgun (WGS) entry which is preliminary data.</text>
</comment>
<accession>A0AAV4TWH8</accession>
<name>A0AAV4TWH8_9ARAC</name>
<sequence length="113" mass="12922">MQTEEKMEPLRDERQKNVYHYIISRSSTPKESFPSNVLFLSKSKLFKNKRQNFVNICRALGSKRFTVCKRILAKSGAIDAQSLPARVGSFLFDSTSETCPLPLQAPYFSGRKE</sequence>
<evidence type="ECO:0000313" key="1">
    <source>
        <dbReference type="EMBL" id="GIY49382.1"/>
    </source>
</evidence>
<reference evidence="1 2" key="1">
    <citation type="submission" date="2021-06" db="EMBL/GenBank/DDBJ databases">
        <title>Caerostris darwini draft genome.</title>
        <authorList>
            <person name="Kono N."/>
            <person name="Arakawa K."/>
        </authorList>
    </citation>
    <scope>NUCLEOTIDE SEQUENCE [LARGE SCALE GENOMIC DNA]</scope>
</reference>
<gene>
    <name evidence="1" type="ORF">CDAR_600681</name>
</gene>
<dbReference type="AlphaFoldDB" id="A0AAV4TWH8"/>
<protein>
    <submittedName>
        <fullName evidence="1">Uncharacterized protein</fullName>
    </submittedName>
</protein>
<organism evidence="1 2">
    <name type="scientific">Caerostris darwini</name>
    <dbReference type="NCBI Taxonomy" id="1538125"/>
    <lineage>
        <taxon>Eukaryota</taxon>
        <taxon>Metazoa</taxon>
        <taxon>Ecdysozoa</taxon>
        <taxon>Arthropoda</taxon>
        <taxon>Chelicerata</taxon>
        <taxon>Arachnida</taxon>
        <taxon>Araneae</taxon>
        <taxon>Araneomorphae</taxon>
        <taxon>Entelegynae</taxon>
        <taxon>Araneoidea</taxon>
        <taxon>Araneidae</taxon>
        <taxon>Caerostris</taxon>
    </lineage>
</organism>
<keyword evidence="2" id="KW-1185">Reference proteome</keyword>
<evidence type="ECO:0000313" key="2">
    <source>
        <dbReference type="Proteomes" id="UP001054837"/>
    </source>
</evidence>
<dbReference type="Proteomes" id="UP001054837">
    <property type="component" value="Unassembled WGS sequence"/>
</dbReference>
<dbReference type="EMBL" id="BPLQ01010221">
    <property type="protein sequence ID" value="GIY49382.1"/>
    <property type="molecule type" value="Genomic_DNA"/>
</dbReference>
<proteinExistence type="predicted"/>